<feature type="transmembrane region" description="Helical" evidence="12">
    <location>
        <begin position="344"/>
        <end position="368"/>
    </location>
</feature>
<evidence type="ECO:0000256" key="2">
    <source>
        <dbReference type="ARBA" id="ARBA00022448"/>
    </source>
</evidence>
<keyword evidence="3 11" id="KW-0633">Potassium transport</keyword>
<feature type="transmembrane region" description="Helical" evidence="12">
    <location>
        <begin position="262"/>
        <end position="286"/>
    </location>
</feature>
<dbReference type="PRINTS" id="PR01320">
    <property type="entry name" value="KIRCHANNEL"/>
</dbReference>
<dbReference type="PANTHER" id="PTHR11767">
    <property type="entry name" value="INWARD RECTIFIER POTASSIUM CHANNEL"/>
    <property type="match status" value="1"/>
</dbReference>
<feature type="domain" description="Inward rectifier potassium channel C-terminal" evidence="14">
    <location>
        <begin position="381"/>
        <end position="554"/>
    </location>
</feature>
<dbReference type="OMA" id="DSIMTND"/>
<feature type="domain" description="Potassium channel inwardly rectifying transmembrane" evidence="13">
    <location>
        <begin position="225"/>
        <end position="373"/>
    </location>
</feature>
<proteinExistence type="inferred from homology"/>
<evidence type="ECO:0000256" key="3">
    <source>
        <dbReference type="ARBA" id="ARBA00022538"/>
    </source>
</evidence>
<protein>
    <recommendedName>
        <fullName evidence="17">Inward rectifier potassium channel C-terminal domain-containing protein</fullName>
    </recommendedName>
</protein>
<reference evidence="15 16" key="1">
    <citation type="journal article" date="2018" name="Nat. Ecol. Evol.">
        <title>Genomic signatures of mitonuclear coevolution across populations of Tigriopus californicus.</title>
        <authorList>
            <person name="Barreto F.S."/>
            <person name="Watson E.T."/>
            <person name="Lima T.G."/>
            <person name="Willett C.S."/>
            <person name="Edmands S."/>
            <person name="Li W."/>
            <person name="Burton R.S."/>
        </authorList>
    </citation>
    <scope>NUCLEOTIDE SEQUENCE [LARGE SCALE GENOMIC DNA]</scope>
    <source>
        <strain evidence="15 16">San Diego</strain>
    </source>
</reference>
<name>A0A553PHB5_TIGCA</name>
<keyword evidence="6 11" id="KW-0630">Potassium</keyword>
<keyword evidence="5 11" id="KW-0851">Voltage-gated channel</keyword>
<evidence type="ECO:0000259" key="13">
    <source>
        <dbReference type="Pfam" id="PF01007"/>
    </source>
</evidence>
<dbReference type="InterPro" id="IPR013518">
    <property type="entry name" value="K_chnl_inward-rec_Kir_cyto"/>
</dbReference>
<dbReference type="Pfam" id="PF01007">
    <property type="entry name" value="IRK"/>
    <property type="match status" value="1"/>
</dbReference>
<keyword evidence="9 12" id="KW-0472">Membrane</keyword>
<dbReference type="SUPFAM" id="SSF81296">
    <property type="entry name" value="E set domains"/>
    <property type="match status" value="1"/>
</dbReference>
<dbReference type="GO" id="GO:1990573">
    <property type="term" value="P:potassium ion import across plasma membrane"/>
    <property type="evidence" value="ECO:0007669"/>
    <property type="project" value="TreeGrafter"/>
</dbReference>
<keyword evidence="7 12" id="KW-1133">Transmembrane helix</keyword>
<accession>A0A553PHB5</accession>
<evidence type="ECO:0000256" key="1">
    <source>
        <dbReference type="ARBA" id="ARBA00004141"/>
    </source>
</evidence>
<dbReference type="STRING" id="6832.A0A553PHB5"/>
<gene>
    <name evidence="15" type="ORF">TCAL_00024</name>
</gene>
<comment type="similarity">
    <text evidence="11">Belongs to the inward rectifier-type potassium channel (TC 1.A.2.1) family.</text>
</comment>
<comment type="subcellular location">
    <subcellularLocation>
        <location evidence="1 11">Membrane</location>
        <topology evidence="1 11">Multi-pass membrane protein</topology>
    </subcellularLocation>
</comment>
<dbReference type="InterPro" id="IPR016449">
    <property type="entry name" value="K_chnl_inward-rec_Kir"/>
</dbReference>
<evidence type="ECO:0000256" key="10">
    <source>
        <dbReference type="ARBA" id="ARBA00023303"/>
    </source>
</evidence>
<evidence type="ECO:0000256" key="7">
    <source>
        <dbReference type="ARBA" id="ARBA00022989"/>
    </source>
</evidence>
<dbReference type="SUPFAM" id="SSF81324">
    <property type="entry name" value="Voltage-gated potassium channels"/>
    <property type="match status" value="1"/>
</dbReference>
<dbReference type="EMBL" id="VCGU01000004">
    <property type="protein sequence ID" value="TRY77073.1"/>
    <property type="molecule type" value="Genomic_DNA"/>
</dbReference>
<keyword evidence="10 11" id="KW-0407">Ion channel</keyword>
<evidence type="ECO:0000256" key="9">
    <source>
        <dbReference type="ARBA" id="ARBA00023136"/>
    </source>
</evidence>
<sequence length="567" mass="63900">MSSGDVRLLGATPLISSSSSCCASCGSSITSGISTSTDINFMKSNSPASLIQTSNRGFKRPSLRMELMSCRHHYFNMEFNPHQVGINPELILPGESSSSDDDLSSDDQAEKAKRICYITVQNKQGQLEPIQLEVDDNQFTTNIPLLNYLKEQEVDRISSGTADQVEQSTRKSMSSLFRKNFDHCPNGSLEGIDLEASLMNIRKRTDSIMTNDMVSKLKEDRKRIVAKGGQCNVVLKKVSKKRRKFILDIFTTAVDMPWRWTLMLFATSFFVSWFIFGGIYWAIAWFHGDLEPDNLPNGLNQRSGNFTPCVWAINNFSSCFLFSVETQHTIGYGSRQTTEECPSAIIVMCMQSVIGVIISACMAGIVFAKLARPKGRSHTVMLSKNAVISQRDGDLYLFFRVGNMRKSHLIEAHVRAQLIHYRKITQEGVHVQFEHTELKISSQMGSEEDRALLHWPITFSHKIDEDSPLYSFGPKDLLSARFEMIVSLEGIVEPTGNSVQARSSYLPNEILWGYRYENMVSYSRRRGTYLVDCSNLNAVVEDKTPKLSKKQMDALKLARDKRSTQSP</sequence>
<evidence type="ECO:0000256" key="8">
    <source>
        <dbReference type="ARBA" id="ARBA00023065"/>
    </source>
</evidence>
<comment type="caution">
    <text evidence="15">The sequence shown here is derived from an EMBL/GenBank/DDBJ whole genome shotgun (WGS) entry which is preliminary data.</text>
</comment>
<dbReference type="OrthoDB" id="273257at2759"/>
<dbReference type="Pfam" id="PF17655">
    <property type="entry name" value="IRK_C"/>
    <property type="match status" value="1"/>
</dbReference>
<keyword evidence="2 11" id="KW-0813">Transport</keyword>
<dbReference type="PANTHER" id="PTHR11767:SF102">
    <property type="entry name" value="INWARDLY RECTIFYING POTASSIUM CHANNEL 1, ISOFORM F"/>
    <property type="match status" value="1"/>
</dbReference>
<evidence type="ECO:0000313" key="16">
    <source>
        <dbReference type="Proteomes" id="UP000318571"/>
    </source>
</evidence>
<dbReference type="InterPro" id="IPR014756">
    <property type="entry name" value="Ig_E-set"/>
</dbReference>
<dbReference type="PROSITE" id="PS51257">
    <property type="entry name" value="PROKAR_LIPOPROTEIN"/>
    <property type="match status" value="1"/>
</dbReference>
<dbReference type="Gene3D" id="1.10.287.70">
    <property type="match status" value="1"/>
</dbReference>
<evidence type="ECO:0000256" key="6">
    <source>
        <dbReference type="ARBA" id="ARBA00022958"/>
    </source>
</evidence>
<evidence type="ECO:0000256" key="11">
    <source>
        <dbReference type="RuleBase" id="RU003822"/>
    </source>
</evidence>
<evidence type="ECO:0000256" key="5">
    <source>
        <dbReference type="ARBA" id="ARBA00022882"/>
    </source>
</evidence>
<evidence type="ECO:0000313" key="15">
    <source>
        <dbReference type="EMBL" id="TRY77073.1"/>
    </source>
</evidence>
<dbReference type="FunFam" id="1.10.287.70:FF:000078">
    <property type="entry name" value="Putative Inward rectifier potassium channel"/>
    <property type="match status" value="1"/>
</dbReference>
<dbReference type="Gene3D" id="2.60.40.1400">
    <property type="entry name" value="G protein-activated inward rectifier potassium channel 1"/>
    <property type="match status" value="1"/>
</dbReference>
<dbReference type="InterPro" id="IPR041647">
    <property type="entry name" value="IRK_C"/>
</dbReference>
<dbReference type="Proteomes" id="UP000318571">
    <property type="component" value="Chromosome 5"/>
</dbReference>
<evidence type="ECO:0000256" key="4">
    <source>
        <dbReference type="ARBA" id="ARBA00022692"/>
    </source>
</evidence>
<organism evidence="15 16">
    <name type="scientific">Tigriopus californicus</name>
    <name type="common">Marine copepod</name>
    <dbReference type="NCBI Taxonomy" id="6832"/>
    <lineage>
        <taxon>Eukaryota</taxon>
        <taxon>Metazoa</taxon>
        <taxon>Ecdysozoa</taxon>
        <taxon>Arthropoda</taxon>
        <taxon>Crustacea</taxon>
        <taxon>Multicrustacea</taxon>
        <taxon>Hexanauplia</taxon>
        <taxon>Copepoda</taxon>
        <taxon>Harpacticoida</taxon>
        <taxon>Harpacticidae</taxon>
        <taxon>Tigriopus</taxon>
    </lineage>
</organism>
<keyword evidence="8 11" id="KW-0406">Ion transport</keyword>
<evidence type="ECO:0008006" key="17">
    <source>
        <dbReference type="Google" id="ProtNLM"/>
    </source>
</evidence>
<keyword evidence="4 11" id="KW-0812">Transmembrane</keyword>
<dbReference type="GO" id="GO:0034765">
    <property type="term" value="P:regulation of monoatomic ion transmembrane transport"/>
    <property type="evidence" value="ECO:0007669"/>
    <property type="project" value="TreeGrafter"/>
</dbReference>
<dbReference type="InterPro" id="IPR040445">
    <property type="entry name" value="Kir_TM"/>
</dbReference>
<dbReference type="GO" id="GO:0005242">
    <property type="term" value="F:inward rectifier potassium channel activity"/>
    <property type="evidence" value="ECO:0007669"/>
    <property type="project" value="InterPro"/>
</dbReference>
<evidence type="ECO:0000256" key="12">
    <source>
        <dbReference type="SAM" id="Phobius"/>
    </source>
</evidence>
<evidence type="ECO:0000259" key="14">
    <source>
        <dbReference type="Pfam" id="PF17655"/>
    </source>
</evidence>
<keyword evidence="16" id="KW-1185">Reference proteome</keyword>
<dbReference type="AlphaFoldDB" id="A0A553PHB5"/>
<dbReference type="GO" id="GO:0034702">
    <property type="term" value="C:monoatomic ion channel complex"/>
    <property type="evidence" value="ECO:0007669"/>
    <property type="project" value="UniProtKB-KW"/>
</dbReference>
<dbReference type="GO" id="GO:0005886">
    <property type="term" value="C:plasma membrane"/>
    <property type="evidence" value="ECO:0007669"/>
    <property type="project" value="TreeGrafter"/>
</dbReference>